<dbReference type="Proteomes" id="UP000028760">
    <property type="component" value="Unassembled WGS sequence"/>
</dbReference>
<dbReference type="EMBL" id="AYCK01009850">
    <property type="status" value="NOT_ANNOTATED_CDS"/>
    <property type="molecule type" value="Genomic_DNA"/>
</dbReference>
<dbReference type="Ensembl" id="ENSPFOT00000005643.2">
    <property type="protein sequence ID" value="ENSPFOP00000005634.2"/>
    <property type="gene ID" value="ENSPFOG00000005764.2"/>
</dbReference>
<dbReference type="STRING" id="48698.ENSPFOP00000005634"/>
<reference evidence="3" key="1">
    <citation type="submission" date="2013-10" db="EMBL/GenBank/DDBJ databases">
        <authorList>
            <person name="Schartl M."/>
            <person name="Warren W."/>
        </authorList>
    </citation>
    <scope>NUCLEOTIDE SEQUENCE [LARGE SCALE GENOMIC DNA]</scope>
    <source>
        <strain evidence="3">female</strain>
    </source>
</reference>
<dbReference type="Pfam" id="PF00059">
    <property type="entry name" value="Lectin_C"/>
    <property type="match status" value="3"/>
</dbReference>
<feature type="domain" description="C-type lectin" evidence="1">
    <location>
        <begin position="139"/>
        <end position="217"/>
    </location>
</feature>
<dbReference type="PANTHER" id="PTHR45784:SF3">
    <property type="entry name" value="C-TYPE LECTIN DOMAIN FAMILY 4 MEMBER K-LIKE-RELATED"/>
    <property type="match status" value="1"/>
</dbReference>
<feature type="domain" description="C-type lectin" evidence="1">
    <location>
        <begin position="217"/>
        <end position="328"/>
    </location>
</feature>
<reference evidence="2" key="2">
    <citation type="submission" date="2025-08" db="UniProtKB">
        <authorList>
            <consortium name="Ensembl"/>
        </authorList>
    </citation>
    <scope>IDENTIFICATION</scope>
</reference>
<dbReference type="PROSITE" id="PS50041">
    <property type="entry name" value="C_TYPE_LECTIN_2"/>
    <property type="match status" value="3"/>
</dbReference>
<evidence type="ECO:0000313" key="3">
    <source>
        <dbReference type="Proteomes" id="UP000028760"/>
    </source>
</evidence>
<dbReference type="OMA" id="ETICERK"/>
<dbReference type="PANTHER" id="PTHR45784">
    <property type="entry name" value="C-TYPE LECTIN DOMAIN FAMILY 20 MEMBER A-RELATED"/>
    <property type="match status" value="1"/>
</dbReference>
<dbReference type="EMBL" id="AYCK01009851">
    <property type="status" value="NOT_ANNOTATED_CDS"/>
    <property type="molecule type" value="Genomic_DNA"/>
</dbReference>
<dbReference type="Gene3D" id="3.10.100.10">
    <property type="entry name" value="Mannose-Binding Protein A, subunit A"/>
    <property type="match status" value="3"/>
</dbReference>
<dbReference type="InterPro" id="IPR016186">
    <property type="entry name" value="C-type_lectin-like/link_sf"/>
</dbReference>
<evidence type="ECO:0000313" key="2">
    <source>
        <dbReference type="Ensembl" id="ENSPFOP00000005634.2"/>
    </source>
</evidence>
<organism evidence="2 3">
    <name type="scientific">Poecilia formosa</name>
    <name type="common">Amazon molly</name>
    <name type="synonym">Limia formosa</name>
    <dbReference type="NCBI Taxonomy" id="48698"/>
    <lineage>
        <taxon>Eukaryota</taxon>
        <taxon>Metazoa</taxon>
        <taxon>Chordata</taxon>
        <taxon>Craniata</taxon>
        <taxon>Vertebrata</taxon>
        <taxon>Euteleostomi</taxon>
        <taxon>Actinopterygii</taxon>
        <taxon>Neopterygii</taxon>
        <taxon>Teleostei</taxon>
        <taxon>Neoteleostei</taxon>
        <taxon>Acanthomorphata</taxon>
        <taxon>Ovalentaria</taxon>
        <taxon>Atherinomorphae</taxon>
        <taxon>Cyprinodontiformes</taxon>
        <taxon>Poeciliidae</taxon>
        <taxon>Poeciliinae</taxon>
        <taxon>Poecilia</taxon>
    </lineage>
</organism>
<feature type="domain" description="C-type lectin" evidence="1">
    <location>
        <begin position="25"/>
        <end position="122"/>
    </location>
</feature>
<accession>A0A087XIN1</accession>
<evidence type="ECO:0000259" key="1">
    <source>
        <dbReference type="PROSITE" id="PS50041"/>
    </source>
</evidence>
<protein>
    <recommendedName>
        <fullName evidence="1">C-type lectin domain-containing protein</fullName>
    </recommendedName>
</protein>
<dbReference type="AlphaFoldDB" id="A0A087XIN1"/>
<sequence>ASWLFYYHPYPAGVYVLSTNLFREYHYVSSPKTWAEAQRYCREAYADLATVDSPENDEIHPLIERNYWIGLYRDLWANWSDHSLLTFTNWETGQPDNKGSTNMTSCAAVDTSTGKWWDVDCNPSVTSFFICCTNLFREYHYMSTPKTWAEAQRYCREMYADLATADSPEENNRLLQKVQEPEKFAWIGLFYDMANWKWAMGDEDFNHEDFSNWKNEQGRSKYNLVETVMFWNDPKNYCRSHYTDLITVRSMSENDEIHPLIETNYWIGLHRALWANWSDLTPVHFTNWEMGQPDNNGVTNMTSCAAVNTSAGTWWGVDCSEKHEFICQTL</sequence>
<dbReference type="InterPro" id="IPR001304">
    <property type="entry name" value="C-type_lectin-like"/>
</dbReference>
<dbReference type="GeneTree" id="ENSGT01100000263473"/>
<proteinExistence type="predicted"/>
<dbReference type="eggNOG" id="KOG4297">
    <property type="taxonomic scope" value="Eukaryota"/>
</dbReference>
<dbReference type="SUPFAM" id="SSF56436">
    <property type="entry name" value="C-type lectin-like"/>
    <property type="match status" value="3"/>
</dbReference>
<name>A0A087XIN1_POEFO</name>
<dbReference type="SMART" id="SM00034">
    <property type="entry name" value="CLECT"/>
    <property type="match status" value="2"/>
</dbReference>
<keyword evidence="3" id="KW-1185">Reference proteome</keyword>
<dbReference type="InterPro" id="IPR016187">
    <property type="entry name" value="CTDL_fold"/>
</dbReference>
<reference evidence="2" key="3">
    <citation type="submission" date="2025-09" db="UniProtKB">
        <authorList>
            <consortium name="Ensembl"/>
        </authorList>
    </citation>
    <scope>IDENTIFICATION</scope>
</reference>